<evidence type="ECO:0000256" key="1">
    <source>
        <dbReference type="ARBA" id="ARBA00004123"/>
    </source>
</evidence>
<evidence type="ECO:0000256" key="7">
    <source>
        <dbReference type="SAM" id="MobiDB-lite"/>
    </source>
</evidence>
<evidence type="ECO:0000259" key="8">
    <source>
        <dbReference type="Pfam" id="PF04042"/>
    </source>
</evidence>
<dbReference type="Proteomes" id="UP000815677">
    <property type="component" value="Unassembled WGS sequence"/>
</dbReference>
<dbReference type="Gene3D" id="3.60.21.60">
    <property type="match status" value="2"/>
</dbReference>
<dbReference type="InterPro" id="IPR007185">
    <property type="entry name" value="DNA_pol_a/d/e_bsu"/>
</dbReference>
<proteinExistence type="inferred from homology"/>
<evidence type="ECO:0000256" key="3">
    <source>
        <dbReference type="ARBA" id="ARBA00018596"/>
    </source>
</evidence>
<feature type="domain" description="DNA polymerase alpha subunit B OB" evidence="9">
    <location>
        <begin position="187"/>
        <end position="304"/>
    </location>
</feature>
<feature type="domain" description="DNA polymerase alpha/delta/epsilon subunit B" evidence="8">
    <location>
        <begin position="325"/>
        <end position="535"/>
    </location>
</feature>
<comment type="similarity">
    <text evidence="2 6">Belongs to the DNA polymerase alpha subunit B family.</text>
</comment>
<evidence type="ECO:0000256" key="4">
    <source>
        <dbReference type="ARBA" id="ARBA00022705"/>
    </source>
</evidence>
<evidence type="ECO:0000313" key="10">
    <source>
        <dbReference type="EMBL" id="GAT50625.1"/>
    </source>
</evidence>
<protein>
    <recommendedName>
        <fullName evidence="3 6">DNA polymerase alpha subunit B</fullName>
    </recommendedName>
</protein>
<organism evidence="10 11">
    <name type="scientific">Mycena chlorophos</name>
    <name type="common">Agaric fungus</name>
    <name type="synonym">Agaricus chlorophos</name>
    <dbReference type="NCBI Taxonomy" id="658473"/>
    <lineage>
        <taxon>Eukaryota</taxon>
        <taxon>Fungi</taxon>
        <taxon>Dikarya</taxon>
        <taxon>Basidiomycota</taxon>
        <taxon>Agaricomycotina</taxon>
        <taxon>Agaricomycetes</taxon>
        <taxon>Agaricomycetidae</taxon>
        <taxon>Agaricales</taxon>
        <taxon>Marasmiineae</taxon>
        <taxon>Mycenaceae</taxon>
        <taxon>Mycena</taxon>
    </lineage>
</organism>
<keyword evidence="4 6" id="KW-0235">DNA replication</keyword>
<gene>
    <name evidence="10" type="ORF">MCHLO_07846</name>
</gene>
<dbReference type="PANTHER" id="PTHR23061">
    <property type="entry name" value="DNA POLYMERASE 2 ALPHA 70 KDA SUBUNIT"/>
    <property type="match status" value="1"/>
</dbReference>
<keyword evidence="5 6" id="KW-0539">Nucleus</keyword>
<evidence type="ECO:0000256" key="6">
    <source>
        <dbReference type="PIRNR" id="PIRNR018300"/>
    </source>
</evidence>
<keyword evidence="11" id="KW-1185">Reference proteome</keyword>
<dbReference type="InterPro" id="IPR016722">
    <property type="entry name" value="DNA_pol_alpha_bsu"/>
</dbReference>
<dbReference type="EMBL" id="DF846523">
    <property type="protein sequence ID" value="GAT50625.1"/>
    <property type="molecule type" value="Genomic_DNA"/>
</dbReference>
<dbReference type="PIRSF" id="PIRSF018300">
    <property type="entry name" value="DNA_pol_alph_2"/>
    <property type="match status" value="1"/>
</dbReference>
<evidence type="ECO:0000256" key="5">
    <source>
        <dbReference type="ARBA" id="ARBA00023242"/>
    </source>
</evidence>
<evidence type="ECO:0000313" key="11">
    <source>
        <dbReference type="Proteomes" id="UP000815677"/>
    </source>
</evidence>
<evidence type="ECO:0000256" key="2">
    <source>
        <dbReference type="ARBA" id="ARBA00007299"/>
    </source>
</evidence>
<reference evidence="10" key="1">
    <citation type="submission" date="2014-09" db="EMBL/GenBank/DDBJ databases">
        <title>Genome sequence of the luminous mushroom Mycena chlorophos for searching fungal bioluminescence genes.</title>
        <authorList>
            <person name="Tanaka Y."/>
            <person name="Kasuga D."/>
            <person name="Oba Y."/>
            <person name="Hase S."/>
            <person name="Sato K."/>
            <person name="Oba Y."/>
            <person name="Sakakibara Y."/>
        </authorList>
    </citation>
    <scope>NUCLEOTIDE SEQUENCE</scope>
</reference>
<evidence type="ECO:0000259" key="9">
    <source>
        <dbReference type="Pfam" id="PF22062"/>
    </source>
</evidence>
<comment type="subcellular location">
    <subcellularLocation>
        <location evidence="1 6">Nucleus</location>
    </subcellularLocation>
</comment>
<dbReference type="PANTHER" id="PTHR23061:SF12">
    <property type="entry name" value="DNA POLYMERASE ALPHA SUBUNIT B"/>
    <property type="match status" value="1"/>
</dbReference>
<sequence length="602" mass="65774">MSEDSVVSELRKCFPDIASDASLLEECVQVCKNYALSPEELQYKWEAHNFRPSATRSEISPYTLESLTALKQQIQRDRVAAAAPKPTAKPTALVAALNRNNFRGRGPAAGGGKSQQTQMQTQVKIEPDADGFAMIAGPSTVAFQGPSSDPAARKKRTVAFQGPSSDPVARKKRLYRYMLERPSERGNVMDDRIDEFAERIREHFKLNDLGDPSVSTTDEITVVGRIIHEDDAAEDTSKLADSAIAIECSRAIANGARSPLRFEWDLKIRGGAKGNGAATFFPGALAALRGKNGGAGHFQVSEVLYLPPPPVQNEFKPEPHQPFSVFVACGPYTPDQDLGFKPWRALLKKLQEAKPAVVVLTGPFIDVQHPTIKSGDVDSTPLSLFRTRFVDPLRSHLDSVPGSIAVIVPSVRDLVSHHAVYPQGELEKETVKSDPRIHLVSNPAWFSLNGVTFSVTSADILFHMKRGEFIKRGAEVDPVDVSPEDACSDPVVGLCKHVLQQRMVYPVFPVPADLSAELVLDVTHSENLRIGPGPDGSDTPPPDCSPDVLIVASRFKQFARPVYSTMAINPGFLYRGSYVVLDVGARTGEERPVLVPRVLKME</sequence>
<accession>A0ABQ0LHV6</accession>
<dbReference type="Pfam" id="PF04042">
    <property type="entry name" value="DNA_pol_E_B"/>
    <property type="match status" value="1"/>
</dbReference>
<name>A0ABQ0LHV6_MYCCL</name>
<comment type="function">
    <text evidence="6">Accessory subunit of the DNA polymerase alpha complex (also known as the alpha DNA polymerase-primase complex) which plays an essential role in the initiation of DNA synthesis.</text>
</comment>
<dbReference type="Pfam" id="PF22062">
    <property type="entry name" value="OB_DPOA2"/>
    <property type="match status" value="1"/>
</dbReference>
<feature type="region of interest" description="Disordered" evidence="7">
    <location>
        <begin position="143"/>
        <end position="165"/>
    </location>
</feature>
<dbReference type="InterPro" id="IPR054300">
    <property type="entry name" value="OB_DPOA2"/>
</dbReference>